<name>A0A1W1YIC0_9FLAO</name>
<dbReference type="AlphaFoldDB" id="A0A1W1YIC0"/>
<keyword evidence="2" id="KW-1185">Reference proteome</keyword>
<dbReference type="EMBL" id="FWXS01000001">
    <property type="protein sequence ID" value="SMC35866.1"/>
    <property type="molecule type" value="Genomic_DNA"/>
</dbReference>
<organism evidence="1 2">
    <name type="scientific">Moheibacter sediminis</name>
    <dbReference type="NCBI Taxonomy" id="1434700"/>
    <lineage>
        <taxon>Bacteria</taxon>
        <taxon>Pseudomonadati</taxon>
        <taxon>Bacteroidota</taxon>
        <taxon>Flavobacteriia</taxon>
        <taxon>Flavobacteriales</taxon>
        <taxon>Weeksellaceae</taxon>
        <taxon>Moheibacter</taxon>
    </lineage>
</organism>
<reference evidence="1 2" key="1">
    <citation type="submission" date="2017-04" db="EMBL/GenBank/DDBJ databases">
        <authorList>
            <person name="Afonso C.L."/>
            <person name="Miller P.J."/>
            <person name="Scott M.A."/>
            <person name="Spackman E."/>
            <person name="Goraichik I."/>
            <person name="Dimitrov K.M."/>
            <person name="Suarez D.L."/>
            <person name="Swayne D.E."/>
        </authorList>
    </citation>
    <scope>NUCLEOTIDE SEQUENCE [LARGE SCALE GENOMIC DNA]</scope>
    <source>
        <strain evidence="1 2">CGMCC 1.12708</strain>
    </source>
</reference>
<dbReference type="RefSeq" id="WP_084015745.1">
    <property type="nucleotide sequence ID" value="NZ_FWXS01000001.1"/>
</dbReference>
<dbReference type="OrthoDB" id="1095452at2"/>
<dbReference type="STRING" id="1434700.SAMN06296427_101403"/>
<protein>
    <recommendedName>
        <fullName evidence="3">TonB protein C-terminal</fullName>
    </recommendedName>
</protein>
<gene>
    <name evidence="1" type="ORF">SAMN06296427_101403</name>
</gene>
<proteinExistence type="predicted"/>
<evidence type="ECO:0000313" key="1">
    <source>
        <dbReference type="EMBL" id="SMC35866.1"/>
    </source>
</evidence>
<accession>A0A1W1YIC0</accession>
<evidence type="ECO:0000313" key="2">
    <source>
        <dbReference type="Proteomes" id="UP000192393"/>
    </source>
</evidence>
<dbReference type="Proteomes" id="UP000192393">
    <property type="component" value="Unassembled WGS sequence"/>
</dbReference>
<sequence length="169" mass="19270">MKKLFTALCFAISLGGFSQESQIWSIPTSPAAPAKIIKSDNFTAREVDKMVVLKECQKTDENNKNDLQRCMAEILKSRIEESYSEFDGKADSLQIQDAMMKLQFVLDKNEKVNDIKTVSGGNSHFSEFVKKVFEEMKETIEFESAQIGGEKVNLVFQLPVKYLRNREQN</sequence>
<evidence type="ECO:0008006" key="3">
    <source>
        <dbReference type="Google" id="ProtNLM"/>
    </source>
</evidence>